<proteinExistence type="predicted"/>
<dbReference type="Proteomes" id="UP000076927">
    <property type="component" value="Chromosome"/>
</dbReference>
<evidence type="ECO:0008006" key="5">
    <source>
        <dbReference type="Google" id="ProtNLM"/>
    </source>
</evidence>
<sequence>MDSYQLLTNVTKYKDMPSVLATIVDVQGHAYRKAGASMLFRTTGESIGSISPGCLEADLAQRIDDVWNTGKHQFVDYNLHPEEDVIWGEAIGCGGKIRVLLEPVSGLLKSLLELAFAHMNHNRKLYLYREFYDDHIRYTSSLTAASSISSNLFETCFSPRERCIIFGAGDDAIPLQRILINLNFRVVIADWRAELCMPERFSEAEFIIGDSEYCVNRLKPRSGDYVYVGSHHYHHDRKVLELLTKMKLAYLGVLGSTKRVDMLFKGISRPDYVKAPAGISIGAEGAEEIAVSVASELILVRKQLMFQITGRDQDANSRLVHGSRGKQENGSAQAFFGIIPGY</sequence>
<dbReference type="AlphaFoldDB" id="A0A172TKT2"/>
<keyword evidence="4" id="KW-1185">Reference proteome</keyword>
<evidence type="ECO:0000313" key="3">
    <source>
        <dbReference type="EMBL" id="ANE47648.1"/>
    </source>
</evidence>
<dbReference type="OrthoDB" id="9773039at2"/>
<accession>A0A172TKT2</accession>
<dbReference type="PATRIC" id="fig|1178515.4.peg.3355"/>
<dbReference type="KEGG" id="pswu:SY83_16690"/>
<dbReference type="InterPro" id="IPR052698">
    <property type="entry name" value="MoCofactor_Util/Proc"/>
</dbReference>
<dbReference type="Gene3D" id="3.40.50.720">
    <property type="entry name" value="NAD(P)-binding Rossmann-like Domain"/>
    <property type="match status" value="1"/>
</dbReference>
<dbReference type="InterPro" id="IPR027051">
    <property type="entry name" value="XdhC_Rossmann_dom"/>
</dbReference>
<dbReference type="RefSeq" id="WP_068608552.1">
    <property type="nucleotide sequence ID" value="NZ_CP011388.1"/>
</dbReference>
<feature type="domain" description="XdhC- CoxI" evidence="1">
    <location>
        <begin position="17"/>
        <end position="77"/>
    </location>
</feature>
<organism evidence="3 4">
    <name type="scientific">Paenibacillus swuensis</name>
    <dbReference type="NCBI Taxonomy" id="1178515"/>
    <lineage>
        <taxon>Bacteria</taxon>
        <taxon>Bacillati</taxon>
        <taxon>Bacillota</taxon>
        <taxon>Bacilli</taxon>
        <taxon>Bacillales</taxon>
        <taxon>Paenibacillaceae</taxon>
        <taxon>Paenibacillus</taxon>
    </lineage>
</organism>
<reference evidence="3 4" key="1">
    <citation type="submission" date="2015-01" db="EMBL/GenBank/DDBJ databases">
        <title>Paenibacillus swuensis/DY6/whole genome sequencing.</title>
        <authorList>
            <person name="Kim M.K."/>
            <person name="Srinivasan S."/>
            <person name="Lee J.-J."/>
        </authorList>
    </citation>
    <scope>NUCLEOTIDE SEQUENCE [LARGE SCALE GENOMIC DNA]</scope>
    <source>
        <strain evidence="3 4">DY6</strain>
    </source>
</reference>
<protein>
    <recommendedName>
        <fullName evidence="5">Xanthine dehydrogenase</fullName>
    </recommendedName>
</protein>
<gene>
    <name evidence="3" type="ORF">SY83_16690</name>
</gene>
<dbReference type="EMBL" id="CP011388">
    <property type="protein sequence ID" value="ANE47648.1"/>
    <property type="molecule type" value="Genomic_DNA"/>
</dbReference>
<feature type="domain" description="XdhC Rossmann" evidence="2">
    <location>
        <begin position="164"/>
        <end position="297"/>
    </location>
</feature>
<dbReference type="InterPro" id="IPR003777">
    <property type="entry name" value="XdhC_CoxI"/>
</dbReference>
<evidence type="ECO:0000313" key="4">
    <source>
        <dbReference type="Proteomes" id="UP000076927"/>
    </source>
</evidence>
<name>A0A172TKT2_9BACL</name>
<dbReference type="Pfam" id="PF02625">
    <property type="entry name" value="XdhC_CoxI"/>
    <property type="match status" value="1"/>
</dbReference>
<evidence type="ECO:0000259" key="2">
    <source>
        <dbReference type="Pfam" id="PF13478"/>
    </source>
</evidence>
<dbReference type="STRING" id="1178515.SY83_16690"/>
<evidence type="ECO:0000259" key="1">
    <source>
        <dbReference type="Pfam" id="PF02625"/>
    </source>
</evidence>
<dbReference type="PANTHER" id="PTHR30388:SF6">
    <property type="entry name" value="XANTHINE DEHYDROGENASE SUBUNIT A-RELATED"/>
    <property type="match status" value="1"/>
</dbReference>
<dbReference type="PANTHER" id="PTHR30388">
    <property type="entry name" value="ALDEHYDE OXIDOREDUCTASE MOLYBDENUM COFACTOR ASSEMBLY PROTEIN"/>
    <property type="match status" value="1"/>
</dbReference>
<dbReference type="Pfam" id="PF13478">
    <property type="entry name" value="XdhC_C"/>
    <property type="match status" value="1"/>
</dbReference>